<proteinExistence type="predicted"/>
<dbReference type="InParanoid" id="A0A1X7VEY9"/>
<evidence type="ECO:0000256" key="1">
    <source>
        <dbReference type="SAM" id="MobiDB-lite"/>
    </source>
</evidence>
<reference evidence="2" key="1">
    <citation type="submission" date="2017-05" db="UniProtKB">
        <authorList>
            <consortium name="EnsemblMetazoa"/>
        </authorList>
    </citation>
    <scope>IDENTIFICATION</scope>
</reference>
<sequence>MHRDGKRQLIPRLDVHQTKRKPDSFTTGLR</sequence>
<protein>
    <submittedName>
        <fullName evidence="2">Uncharacterized protein</fullName>
    </submittedName>
</protein>
<evidence type="ECO:0000313" key="2">
    <source>
        <dbReference type="EnsemblMetazoa" id="Aqu2.1.38563_001"/>
    </source>
</evidence>
<feature type="region of interest" description="Disordered" evidence="1">
    <location>
        <begin position="1"/>
        <end position="30"/>
    </location>
</feature>
<dbReference type="AlphaFoldDB" id="A0A1X7VEY9"/>
<name>A0A1X7VEY9_AMPQE</name>
<accession>A0A1X7VEY9</accession>
<feature type="compositionally biased region" description="Basic and acidic residues" evidence="1">
    <location>
        <begin position="1"/>
        <end position="23"/>
    </location>
</feature>
<organism evidence="2">
    <name type="scientific">Amphimedon queenslandica</name>
    <name type="common">Sponge</name>
    <dbReference type="NCBI Taxonomy" id="400682"/>
    <lineage>
        <taxon>Eukaryota</taxon>
        <taxon>Metazoa</taxon>
        <taxon>Porifera</taxon>
        <taxon>Demospongiae</taxon>
        <taxon>Heteroscleromorpha</taxon>
        <taxon>Haplosclerida</taxon>
        <taxon>Niphatidae</taxon>
        <taxon>Amphimedon</taxon>
    </lineage>
</organism>
<dbReference type="EnsemblMetazoa" id="Aqu2.1.38563_001">
    <property type="protein sequence ID" value="Aqu2.1.38563_001"/>
    <property type="gene ID" value="Aqu2.1.38563"/>
</dbReference>